<feature type="transmembrane region" description="Helical" evidence="1">
    <location>
        <begin position="124"/>
        <end position="147"/>
    </location>
</feature>
<dbReference type="PANTHER" id="PTHR40465">
    <property type="entry name" value="CHROMOSOME 1, WHOLE GENOME SHOTGUN SEQUENCE"/>
    <property type="match status" value="1"/>
</dbReference>
<dbReference type="AlphaFoldDB" id="A0A2G8S167"/>
<proteinExistence type="predicted"/>
<dbReference type="Proteomes" id="UP000230002">
    <property type="component" value="Unassembled WGS sequence"/>
</dbReference>
<dbReference type="EMBL" id="AYKW01000034">
    <property type="protein sequence ID" value="PIL27484.1"/>
    <property type="molecule type" value="Genomic_DNA"/>
</dbReference>
<feature type="transmembrane region" description="Helical" evidence="1">
    <location>
        <begin position="54"/>
        <end position="77"/>
    </location>
</feature>
<reference evidence="3 4" key="1">
    <citation type="journal article" date="2015" name="Sci. Rep.">
        <title>Chromosome-level genome map provides insights into diverse defense mechanisms in the medicinal fungus Ganoderma sinense.</title>
        <authorList>
            <person name="Zhu Y."/>
            <person name="Xu J."/>
            <person name="Sun C."/>
            <person name="Zhou S."/>
            <person name="Xu H."/>
            <person name="Nelson D.R."/>
            <person name="Qian J."/>
            <person name="Song J."/>
            <person name="Luo H."/>
            <person name="Xiang L."/>
            <person name="Li Y."/>
            <person name="Xu Z."/>
            <person name="Ji A."/>
            <person name="Wang L."/>
            <person name="Lu S."/>
            <person name="Hayward A."/>
            <person name="Sun W."/>
            <person name="Li X."/>
            <person name="Schwartz D.C."/>
            <person name="Wang Y."/>
            <person name="Chen S."/>
        </authorList>
    </citation>
    <scope>NUCLEOTIDE SEQUENCE [LARGE SCALE GENOMIC DNA]</scope>
    <source>
        <strain evidence="3 4">ZZ0214-1</strain>
    </source>
</reference>
<dbReference type="InterPro" id="IPR018247">
    <property type="entry name" value="EF_Hand_1_Ca_BS"/>
</dbReference>
<keyword evidence="4" id="KW-1185">Reference proteome</keyword>
<dbReference type="PROSITE" id="PS50222">
    <property type="entry name" value="EF_HAND_2"/>
    <property type="match status" value="1"/>
</dbReference>
<evidence type="ECO:0000259" key="2">
    <source>
        <dbReference type="PROSITE" id="PS50222"/>
    </source>
</evidence>
<dbReference type="InterPro" id="IPR002048">
    <property type="entry name" value="EF_hand_dom"/>
</dbReference>
<accession>A0A2G8S167</accession>
<keyword evidence="1" id="KW-0472">Membrane</keyword>
<keyword evidence="1" id="KW-1133">Transmembrane helix</keyword>
<dbReference type="PROSITE" id="PS00018">
    <property type="entry name" value="EF_HAND_1"/>
    <property type="match status" value="1"/>
</dbReference>
<dbReference type="OrthoDB" id="2749860at2759"/>
<sequence length="262" mass="29110">MSEFTLPTGVSIHNTLGAAFIGNIIAAALYGLTTLQTYTYYGRSGDDPRILKHLIGVLWIFDTLHVVLISHTVYMYAVTGFGQVLVLFDPTWSVLVAIILTGTSDGLVRAIFCYRIWILSGRNWFVCGAVTVSSLLVLACSIVHIMVPFTADADADGFVSWQEFHSFIELEDISYAAFPHTMIYIAFYFMLPKLLLNSLLGTLNARRSLRDNISHNFVTIPLSSVATANREMTGGSHINSELNDIYPKVEEDDDMNVVQHAF</sequence>
<gene>
    <name evidence="3" type="ORF">GSI_10634</name>
</gene>
<evidence type="ECO:0000313" key="4">
    <source>
        <dbReference type="Proteomes" id="UP000230002"/>
    </source>
</evidence>
<keyword evidence="1" id="KW-0812">Transmembrane</keyword>
<feature type="transmembrane region" description="Helical" evidence="1">
    <location>
        <begin position="92"/>
        <end position="112"/>
    </location>
</feature>
<organism evidence="3 4">
    <name type="scientific">Ganoderma sinense ZZ0214-1</name>
    <dbReference type="NCBI Taxonomy" id="1077348"/>
    <lineage>
        <taxon>Eukaryota</taxon>
        <taxon>Fungi</taxon>
        <taxon>Dikarya</taxon>
        <taxon>Basidiomycota</taxon>
        <taxon>Agaricomycotina</taxon>
        <taxon>Agaricomycetes</taxon>
        <taxon>Polyporales</taxon>
        <taxon>Polyporaceae</taxon>
        <taxon>Ganoderma</taxon>
    </lineage>
</organism>
<feature type="domain" description="EF-hand" evidence="2">
    <location>
        <begin position="152"/>
        <end position="174"/>
    </location>
</feature>
<dbReference type="STRING" id="1077348.A0A2G8S167"/>
<feature type="transmembrane region" description="Helical" evidence="1">
    <location>
        <begin position="181"/>
        <end position="200"/>
    </location>
</feature>
<name>A0A2G8S167_9APHY</name>
<protein>
    <recommendedName>
        <fullName evidence="2">EF-hand domain-containing protein</fullName>
    </recommendedName>
</protein>
<feature type="transmembrane region" description="Helical" evidence="1">
    <location>
        <begin position="12"/>
        <end position="33"/>
    </location>
</feature>
<comment type="caution">
    <text evidence="3">The sequence shown here is derived from an EMBL/GenBank/DDBJ whole genome shotgun (WGS) entry which is preliminary data.</text>
</comment>
<dbReference type="PANTHER" id="PTHR40465:SF1">
    <property type="entry name" value="DUF6534 DOMAIN-CONTAINING PROTEIN"/>
    <property type="match status" value="1"/>
</dbReference>
<dbReference type="GO" id="GO:0005509">
    <property type="term" value="F:calcium ion binding"/>
    <property type="evidence" value="ECO:0007669"/>
    <property type="project" value="InterPro"/>
</dbReference>
<evidence type="ECO:0000256" key="1">
    <source>
        <dbReference type="SAM" id="Phobius"/>
    </source>
</evidence>
<evidence type="ECO:0000313" key="3">
    <source>
        <dbReference type="EMBL" id="PIL27484.1"/>
    </source>
</evidence>